<evidence type="ECO:0000313" key="5">
    <source>
        <dbReference type="Proteomes" id="UP000007875"/>
    </source>
</evidence>
<keyword evidence="1" id="KW-0677">Repeat</keyword>
<reference evidence="5" key="1">
    <citation type="submission" date="2003-08" db="EMBL/GenBank/DDBJ databases">
        <authorList>
            <person name="Birren B."/>
            <person name="Nusbaum C."/>
            <person name="Abebe A."/>
            <person name="Abouelleil A."/>
            <person name="Adekoya E."/>
            <person name="Ait-zahra M."/>
            <person name="Allen N."/>
            <person name="Allen T."/>
            <person name="An P."/>
            <person name="Anderson M."/>
            <person name="Anderson S."/>
            <person name="Arachchi H."/>
            <person name="Armbruster J."/>
            <person name="Bachantsang P."/>
            <person name="Baldwin J."/>
            <person name="Barry A."/>
            <person name="Bayul T."/>
            <person name="Blitshsteyn B."/>
            <person name="Bloom T."/>
            <person name="Blye J."/>
            <person name="Boguslavskiy L."/>
            <person name="Borowsky M."/>
            <person name="Boukhgalter B."/>
            <person name="Brunache A."/>
            <person name="Butler J."/>
            <person name="Calixte N."/>
            <person name="Calvo S."/>
            <person name="Camarata J."/>
            <person name="Campo K."/>
            <person name="Chang J."/>
            <person name="Cheshatsang Y."/>
            <person name="Citroen M."/>
            <person name="Collymore A."/>
            <person name="Considine T."/>
            <person name="Cook A."/>
            <person name="Cooke P."/>
            <person name="Corum B."/>
            <person name="Cuomo C."/>
            <person name="David R."/>
            <person name="Dawoe T."/>
            <person name="Degray S."/>
            <person name="Dodge S."/>
            <person name="Dooley K."/>
            <person name="Dorje P."/>
            <person name="Dorjee K."/>
            <person name="Dorris L."/>
            <person name="Duffey N."/>
            <person name="Dupes A."/>
            <person name="Elkins T."/>
            <person name="Engels R."/>
            <person name="Erickson J."/>
            <person name="Farina A."/>
            <person name="Faro S."/>
            <person name="Ferreira P."/>
            <person name="Fischer H."/>
            <person name="Fitzgerald M."/>
            <person name="Foley K."/>
            <person name="Gage D."/>
            <person name="Galagan J."/>
            <person name="Gearin G."/>
            <person name="Gnerre S."/>
            <person name="Gnirke A."/>
            <person name="Goyette A."/>
            <person name="Graham J."/>
            <person name="Grandbois E."/>
            <person name="Gyaltsen K."/>
            <person name="Hafez N."/>
            <person name="Hagopian D."/>
            <person name="Hagos B."/>
            <person name="Hall J."/>
            <person name="Hatcher B."/>
            <person name="Heller A."/>
            <person name="Higgins H."/>
            <person name="Honan T."/>
            <person name="Horn A."/>
            <person name="Houde N."/>
            <person name="Hughes L."/>
            <person name="Hulme W."/>
            <person name="Husby E."/>
            <person name="Iliev I."/>
            <person name="Jaffe D."/>
            <person name="Jones C."/>
            <person name="Kamal M."/>
            <person name="Kamat A."/>
            <person name="Kamvysselis M."/>
            <person name="Karlsson E."/>
            <person name="Kells C."/>
            <person name="Kieu A."/>
            <person name="Kisner P."/>
            <person name="Kodira C."/>
            <person name="Kulbokas E."/>
            <person name="Labutti K."/>
            <person name="Lama D."/>
            <person name="Landers T."/>
            <person name="Leger J."/>
            <person name="Levine S."/>
            <person name="Lewis D."/>
            <person name="Lewis T."/>
            <person name="Lindblad-toh K."/>
            <person name="Liu X."/>
            <person name="Lokyitsang T."/>
            <person name="Lokyitsang Y."/>
            <person name="Lucien O."/>
            <person name="Lui A."/>
            <person name="Ma L.J."/>
            <person name="Mabbitt R."/>
            <person name="Macdonald J."/>
            <person name="Maclean C."/>
            <person name="Major J."/>
            <person name="Manning J."/>
            <person name="Marabella R."/>
            <person name="Maru K."/>
            <person name="Matthews C."/>
            <person name="Mauceli E."/>
            <person name="Mccarthy M."/>
            <person name="Mcdonough S."/>
            <person name="Mcghee T."/>
            <person name="Meldrim J."/>
            <person name="Meneus L."/>
            <person name="Mesirov J."/>
            <person name="Mihalev A."/>
            <person name="Mihova T."/>
            <person name="Mikkelsen T."/>
            <person name="Mlenga V."/>
            <person name="Moru K."/>
            <person name="Mozes J."/>
            <person name="Mulrain L."/>
            <person name="Munson G."/>
            <person name="Naylor J."/>
            <person name="Newes C."/>
            <person name="Nguyen C."/>
            <person name="Nguyen N."/>
            <person name="Nguyen T."/>
            <person name="Nicol R."/>
            <person name="Nielsen C."/>
            <person name="Nizzari M."/>
            <person name="Norbu C."/>
            <person name="Norbu N."/>
            <person name="O'donnell P."/>
            <person name="Okoawo O."/>
            <person name="O'leary S."/>
            <person name="Omotosho B."/>
            <person name="O'neill K."/>
            <person name="Osman S."/>
            <person name="Parker S."/>
            <person name="Perrin D."/>
            <person name="Phunkhang P."/>
            <person name="Piqani B."/>
            <person name="Purcell S."/>
            <person name="Rachupka T."/>
            <person name="Ramasamy U."/>
            <person name="Rameau R."/>
            <person name="Ray V."/>
            <person name="Raymond C."/>
            <person name="Retta R."/>
            <person name="Richardson S."/>
            <person name="Rise C."/>
            <person name="Rodriguez J."/>
            <person name="Rogers J."/>
            <person name="Rogov P."/>
            <person name="Rutman M."/>
            <person name="Schupbach R."/>
            <person name="Seaman C."/>
            <person name="Settipalli S."/>
            <person name="Sharpe T."/>
            <person name="Sheridan J."/>
            <person name="Sherpa N."/>
            <person name="Shi J."/>
            <person name="Smirnov S."/>
            <person name="Smith C."/>
            <person name="Sougnez C."/>
            <person name="Spencer B."/>
            <person name="Stalker J."/>
            <person name="Stange-thomann N."/>
            <person name="Stavropoulos S."/>
            <person name="Stetson K."/>
            <person name="Stone C."/>
            <person name="Stone S."/>
            <person name="Stubbs M."/>
            <person name="Talamas J."/>
            <person name="Tchuinga P."/>
            <person name="Tenzing P."/>
            <person name="Tesfaye S."/>
            <person name="Theodore J."/>
            <person name="Thoulutsang Y."/>
            <person name="Topham K."/>
            <person name="Towey S."/>
            <person name="Tsamla T."/>
            <person name="Tsomo N."/>
            <person name="Vallee D."/>
            <person name="Vassiliev H."/>
            <person name="Venkataraman V."/>
            <person name="Vinson J."/>
            <person name="Vo A."/>
            <person name="Wade C."/>
            <person name="Wang S."/>
            <person name="Wangchuk T."/>
            <person name="Wangdi T."/>
            <person name="Whittaker C."/>
            <person name="Wilkinson J."/>
            <person name="Wu Y."/>
            <person name="Wyman D."/>
            <person name="Yadav S."/>
            <person name="Yang S."/>
            <person name="Yang X."/>
            <person name="Yeager S."/>
            <person name="Yee E."/>
            <person name="Young G."/>
            <person name="Zainoun J."/>
            <person name="Zembeck L."/>
            <person name="Zimmer A."/>
            <person name="Zody M."/>
            <person name="Lander E."/>
        </authorList>
    </citation>
    <scope>NUCLEOTIDE SEQUENCE [LARGE SCALE GENOMIC DNA]</scope>
</reference>
<dbReference type="SMART" id="SM00227">
    <property type="entry name" value="NEBU"/>
    <property type="match status" value="3"/>
</dbReference>
<dbReference type="InterPro" id="IPR055297">
    <property type="entry name" value="NEBU/NEBL"/>
</dbReference>
<dbReference type="GeneTree" id="ENSGT01120000276584"/>
<keyword evidence="2" id="KW-0009">Actin-binding</keyword>
<proteinExistence type="predicted"/>
<name>H2YDF3_CIOSA</name>
<sequence>MNSYNFSDVHYKSGAESMKTVNQSCVMDTPELRRVRQNTYNFSAINYKDSATKGKSVGVCLDTPELRTARQNSKNFSQIKYQSDFANMKGKYTPVADDINMQRVKHATRISSDLSYKGMKAKNVEMDKMRATIERPGQKEEKVVIDFKPIKFPTELPKHEIVRSKPMKRWNRNPGSIFDYDPSDYETDAEYEMGRYRNNSAPAKHMENGDSYEQLIHMDPTNLNKQATPWTNYVMGSGYHHVGAPSSVVDYSSRFASQAPSGGGSVEAIPSDVRLLRR</sequence>
<dbReference type="GO" id="GO:0051015">
    <property type="term" value="F:actin filament binding"/>
    <property type="evidence" value="ECO:0007669"/>
    <property type="project" value="InterPro"/>
</dbReference>
<evidence type="ECO:0000256" key="2">
    <source>
        <dbReference type="ARBA" id="ARBA00023203"/>
    </source>
</evidence>
<dbReference type="PROSITE" id="PS51216">
    <property type="entry name" value="NEBULIN"/>
    <property type="match status" value="3"/>
</dbReference>
<dbReference type="PANTHER" id="PTHR11039:SF64">
    <property type="entry name" value="NEBULIN-RELATED-ANCHORING PROTEIN-LIKE"/>
    <property type="match status" value="1"/>
</dbReference>
<evidence type="ECO:0000256" key="3">
    <source>
        <dbReference type="SAM" id="MobiDB-lite"/>
    </source>
</evidence>
<dbReference type="Pfam" id="PF00880">
    <property type="entry name" value="Nebulin"/>
    <property type="match status" value="2"/>
</dbReference>
<dbReference type="AlphaFoldDB" id="H2YDF3"/>
<reference evidence="4" key="3">
    <citation type="submission" date="2025-09" db="UniProtKB">
        <authorList>
            <consortium name="Ensembl"/>
        </authorList>
    </citation>
    <scope>IDENTIFICATION</scope>
</reference>
<evidence type="ECO:0000313" key="4">
    <source>
        <dbReference type="Ensembl" id="ENSCSAVP00000003351.1"/>
    </source>
</evidence>
<feature type="region of interest" description="Disordered" evidence="3">
    <location>
        <begin position="256"/>
        <end position="278"/>
    </location>
</feature>
<dbReference type="Ensembl" id="ENSCSAVT00000003402.1">
    <property type="protein sequence ID" value="ENSCSAVP00000003351.1"/>
    <property type="gene ID" value="ENSCSAVG00000001995.1"/>
</dbReference>
<dbReference type="PANTHER" id="PTHR11039">
    <property type="entry name" value="NEBULIN"/>
    <property type="match status" value="1"/>
</dbReference>
<protein>
    <submittedName>
        <fullName evidence="4">Uncharacterized protein</fullName>
    </submittedName>
</protein>
<reference evidence="4" key="2">
    <citation type="submission" date="2025-08" db="UniProtKB">
        <authorList>
            <consortium name="Ensembl"/>
        </authorList>
    </citation>
    <scope>IDENTIFICATION</scope>
</reference>
<dbReference type="GO" id="GO:0030018">
    <property type="term" value="C:Z disc"/>
    <property type="evidence" value="ECO:0007669"/>
    <property type="project" value="InterPro"/>
</dbReference>
<evidence type="ECO:0000256" key="1">
    <source>
        <dbReference type="ARBA" id="ARBA00022737"/>
    </source>
</evidence>
<organism evidence="4 5">
    <name type="scientific">Ciona savignyi</name>
    <name type="common">Pacific transparent sea squirt</name>
    <dbReference type="NCBI Taxonomy" id="51511"/>
    <lineage>
        <taxon>Eukaryota</taxon>
        <taxon>Metazoa</taxon>
        <taxon>Chordata</taxon>
        <taxon>Tunicata</taxon>
        <taxon>Ascidiacea</taxon>
        <taxon>Phlebobranchia</taxon>
        <taxon>Cionidae</taxon>
        <taxon>Ciona</taxon>
    </lineage>
</organism>
<keyword evidence="5" id="KW-1185">Reference proteome</keyword>
<dbReference type="HOGENOM" id="CLU_1000995_0_0_1"/>
<dbReference type="InterPro" id="IPR000900">
    <property type="entry name" value="Nebulin_repeat"/>
</dbReference>
<accession>H2YDF3</accession>
<dbReference type="Proteomes" id="UP000007875">
    <property type="component" value="Unassembled WGS sequence"/>
</dbReference>
<dbReference type="GO" id="GO:0071691">
    <property type="term" value="P:cardiac muscle thin filament assembly"/>
    <property type="evidence" value="ECO:0007669"/>
    <property type="project" value="TreeGrafter"/>
</dbReference>